<dbReference type="Pfam" id="PF00067">
    <property type="entry name" value="p450"/>
    <property type="match status" value="1"/>
</dbReference>
<reference evidence="16" key="1">
    <citation type="journal article" date="2002" name="Science">
        <title>The genome sequence of the malaria mosquito Anopheles gambiae.</title>
        <authorList>
            <person name="Holt R.A."/>
            <person name="Subramanian G.M."/>
            <person name="Halpern A."/>
            <person name="Sutton G.G."/>
            <person name="Charlab R."/>
            <person name="Nusskern D.R."/>
            <person name="Wincker P."/>
            <person name="Clark A.G."/>
            <person name="Ribeiro J.M."/>
            <person name="Wides R."/>
            <person name="Salzberg S.L."/>
            <person name="Loftus B."/>
            <person name="Yandell M."/>
            <person name="Majoros W.H."/>
            <person name="Rusch D.B."/>
            <person name="Lai Z."/>
            <person name="Kraft C.L."/>
            <person name="Abril J.F."/>
            <person name="Anthouard V."/>
            <person name="Arensburger P."/>
            <person name="Atkinson P.W."/>
            <person name="Baden H."/>
            <person name="de Berardinis V."/>
            <person name="Baldwin D."/>
            <person name="Benes V."/>
            <person name="Biedler J."/>
            <person name="Blass C."/>
            <person name="Bolanos R."/>
            <person name="Boscus D."/>
            <person name="Barnstead M."/>
            <person name="Cai S."/>
            <person name="Center A."/>
            <person name="Chaturverdi K."/>
            <person name="Christophides G.K."/>
            <person name="Chrystal M.A."/>
            <person name="Clamp M."/>
            <person name="Cravchik A."/>
            <person name="Curwen V."/>
            <person name="Dana A."/>
            <person name="Delcher A."/>
            <person name="Dew I."/>
            <person name="Evans C.A."/>
            <person name="Flanigan M."/>
            <person name="Grundschober-Freimoser A."/>
            <person name="Friedli L."/>
            <person name="Gu Z."/>
            <person name="Guan P."/>
            <person name="Guigo R."/>
            <person name="Hillenmeyer M.E."/>
            <person name="Hladun S.L."/>
            <person name="Hogan J.R."/>
            <person name="Hong Y.S."/>
            <person name="Hoover J."/>
            <person name="Jaillon O."/>
            <person name="Ke Z."/>
            <person name="Kodira C."/>
            <person name="Kokoza E."/>
            <person name="Koutsos A."/>
            <person name="Letunic I."/>
            <person name="Levitsky A."/>
            <person name="Liang Y."/>
            <person name="Lin J.J."/>
            <person name="Lobo N.F."/>
            <person name="Lopez J.R."/>
            <person name="Malek J.A."/>
            <person name="McIntosh T.C."/>
            <person name="Meister S."/>
            <person name="Miller J."/>
            <person name="Mobarry C."/>
            <person name="Mongin E."/>
            <person name="Murphy S.D."/>
            <person name="O'Brochta D.A."/>
            <person name="Pfannkoch C."/>
            <person name="Qi R."/>
            <person name="Regier M.A."/>
            <person name="Remington K."/>
            <person name="Shao H."/>
            <person name="Sharakhova M.V."/>
            <person name="Sitter C.D."/>
            <person name="Shetty J."/>
            <person name="Smith T.J."/>
            <person name="Strong R."/>
            <person name="Sun J."/>
            <person name="Thomasova D."/>
            <person name="Ton L.Q."/>
            <person name="Topalis P."/>
            <person name="Tu Z."/>
            <person name="Unger M.F."/>
            <person name="Walenz B."/>
            <person name="Wang A."/>
            <person name="Wang J."/>
            <person name="Wang M."/>
            <person name="Wang X."/>
            <person name="Woodford K.J."/>
            <person name="Wortman J.R."/>
            <person name="Wu M."/>
            <person name="Yao A."/>
            <person name="Zdobnov E.M."/>
            <person name="Zhang H."/>
            <person name="Zhao Q."/>
            <person name="Zhao S."/>
            <person name="Zhu S.C."/>
            <person name="Zhimulev I."/>
            <person name="Coluzzi M."/>
            <person name="della Torre A."/>
            <person name="Roth C.W."/>
            <person name="Louis C."/>
            <person name="Kalush F."/>
            <person name="Mural R.J."/>
            <person name="Myers E.W."/>
            <person name="Adams M.D."/>
            <person name="Smith H.O."/>
            <person name="Broder S."/>
            <person name="Gardner M.J."/>
            <person name="Fraser C.M."/>
            <person name="Birney E."/>
            <person name="Bork P."/>
            <person name="Brey P.T."/>
            <person name="Venter J.C."/>
            <person name="Weissenbach J."/>
            <person name="Kafatos F.C."/>
            <person name="Collins F.H."/>
            <person name="Hoffman S.L."/>
        </authorList>
    </citation>
    <scope>NUCLEOTIDE SEQUENCE [LARGE SCALE GENOMIC DNA]</scope>
    <source>
        <strain evidence="16">PEST</strain>
    </source>
</reference>
<feature type="binding site" description="axial binding residue" evidence="14">
    <location>
        <position position="312"/>
    </location>
    <ligand>
        <name>heme</name>
        <dbReference type="ChEBI" id="CHEBI:30413"/>
    </ligand>
    <ligandPart>
        <name>Fe</name>
        <dbReference type="ChEBI" id="CHEBI:18248"/>
    </ligandPart>
</feature>
<comment type="cofactor">
    <cofactor evidence="1 14">
        <name>heme</name>
        <dbReference type="ChEBI" id="CHEBI:30413"/>
    </cofactor>
</comment>
<evidence type="ECO:0000256" key="4">
    <source>
        <dbReference type="ARBA" id="ARBA00004406"/>
    </source>
</evidence>
<evidence type="ECO:0000256" key="6">
    <source>
        <dbReference type="ARBA" id="ARBA00022617"/>
    </source>
</evidence>
<comment type="function">
    <text evidence="2">May be involved in the metabolism of insect hormones and in the breakdown of synthetic insecticides.</text>
</comment>
<gene>
    <name evidence="16" type="ORF">AgaP_AGAP002197</name>
</gene>
<reference evidence="16" key="2">
    <citation type="submission" date="2002-03" db="EMBL/GenBank/DDBJ databases">
        <authorList>
            <consortium name="The Anopheles Genome Sequencing Consortium"/>
        </authorList>
    </citation>
    <scope>NUCLEOTIDE SEQUENCE</scope>
    <source>
        <strain evidence="16">PEST</strain>
    </source>
</reference>
<dbReference type="PRINTS" id="PR00463">
    <property type="entry name" value="EP450I"/>
</dbReference>
<protein>
    <submittedName>
        <fullName evidence="16">AGAP002197-PA</fullName>
    </submittedName>
</protein>
<accession>Q5TX96</accession>
<reference evidence="16" key="4">
    <citation type="journal article" date="2007" name="Genome Biol.">
        <title>Update of the Anopheles gambiae PEST genome assembly.</title>
        <authorList>
            <person name="Sharakhova M.V."/>
            <person name="Hammond M.P."/>
            <person name="Lobo N.F."/>
            <person name="Krzywinski J."/>
            <person name="Unger M.F."/>
            <person name="Hillenmeyer M.E."/>
            <person name="Bruggner R.V."/>
            <person name="Birney E."/>
            <person name="Collins F.H."/>
        </authorList>
    </citation>
    <scope>NUCLEOTIDE SEQUENCE</scope>
    <source>
        <strain evidence="16">PEST</strain>
    </source>
</reference>
<comment type="caution">
    <text evidence="16">The sequence shown here is derived from an EMBL/GenBank/DDBJ whole genome shotgun (WGS) entry which is preliminary data.</text>
</comment>
<dbReference type="VEuPathDB" id="VectorBase:AGAMI1_012923"/>
<dbReference type="EMBL" id="AAAB01008799">
    <property type="protein sequence ID" value="EAL42026.4"/>
    <property type="molecule type" value="Genomic_DNA"/>
</dbReference>
<reference evidence="16" key="3">
    <citation type="journal article" date="2004" name="Trends Parasitol.">
        <title>The Anopheles gambiae genome: an update.</title>
        <authorList>
            <person name="Mongin E."/>
            <person name="Louis C."/>
            <person name="Holt R.A."/>
            <person name="Birney E."/>
            <person name="Collins F.H."/>
        </authorList>
    </citation>
    <scope>NUCLEOTIDE SEQUENCE</scope>
    <source>
        <strain evidence="16">PEST</strain>
    </source>
</reference>
<dbReference type="InterPro" id="IPR036396">
    <property type="entry name" value="Cyt_P450_sf"/>
</dbReference>
<evidence type="ECO:0000256" key="12">
    <source>
        <dbReference type="ARBA" id="ARBA00023033"/>
    </source>
</evidence>
<dbReference type="GO" id="GO:0005789">
    <property type="term" value="C:endoplasmic reticulum membrane"/>
    <property type="evidence" value="ECO:0007669"/>
    <property type="project" value="UniProtKB-SubCell"/>
</dbReference>
<comment type="subcellular location">
    <subcellularLocation>
        <location evidence="4">Endoplasmic reticulum membrane</location>
        <topology evidence="4">Peripheral membrane protein</topology>
    </subcellularLocation>
    <subcellularLocation>
        <location evidence="3">Microsome membrane</location>
        <topology evidence="3">Peripheral membrane protein</topology>
    </subcellularLocation>
</comment>
<reference evidence="16" key="5">
    <citation type="submission" date="2011-05" db="EMBL/GenBank/DDBJ databases">
        <authorList>
            <consortium name="VectorBase"/>
        </authorList>
    </citation>
    <scope>NUCLEOTIDE SEQUENCE</scope>
    <source>
        <strain evidence="16">PEST</strain>
    </source>
</reference>
<keyword evidence="9" id="KW-0492">Microsome</keyword>
<evidence type="ECO:0000256" key="10">
    <source>
        <dbReference type="ARBA" id="ARBA00023002"/>
    </source>
</evidence>
<dbReference type="GO" id="GO:0020037">
    <property type="term" value="F:heme binding"/>
    <property type="evidence" value="ECO:0007669"/>
    <property type="project" value="InterPro"/>
</dbReference>
<dbReference type="SUPFAM" id="SSF48264">
    <property type="entry name" value="Cytochrome P450"/>
    <property type="match status" value="1"/>
</dbReference>
<keyword evidence="6 14" id="KW-0349">Heme</keyword>
<name>Q5TX96_ANOGA</name>
<sequence>MGPKLIVAIKDNPEYFQKVMNSPHLLSKMDQYNFFRAENGLLTAPEHVWKTERKLLNRSFSPMMLSSFCLDTFLSLVFKRVLHVERYIECIYRLTKDYATESSCVNIIRNMSLDLMKEVKENAHQAQQQPVEEAYGGKPALNFAHSLSSLAKHNPSLTEDHIKDHIDTMIMAGHDTTATTIANLLLMLAMHPEVQEMVYQEVMSVCPDKSKPVTMEDANNLAYTEMVCKETMRLFPVAPVIGRKCAADVKLDDKHTIPAGCCVALGIYQIHRDPMIWGPEPGKFNPDHFLPERVAERHPYAYLPFSGGPRNCIGIRYAWLSMKIMIAHLVRNYRFKTPLVMEDLVLKFAIVLRITNGCLVSIEDRPSS</sequence>
<dbReference type="PANTHER" id="PTHR24291">
    <property type="entry name" value="CYTOCHROME P450 FAMILY 4"/>
    <property type="match status" value="1"/>
</dbReference>
<evidence type="ECO:0000256" key="5">
    <source>
        <dbReference type="ARBA" id="ARBA00010617"/>
    </source>
</evidence>
<dbReference type="HOGENOM" id="CLU_001570_5_7_1"/>
<evidence type="ECO:0000256" key="14">
    <source>
        <dbReference type="PIRSR" id="PIRSR602401-1"/>
    </source>
</evidence>
<evidence type="ECO:0000256" key="13">
    <source>
        <dbReference type="ARBA" id="ARBA00023136"/>
    </source>
</evidence>
<keyword evidence="10 15" id="KW-0560">Oxidoreductase</keyword>
<dbReference type="GO" id="GO:0004497">
    <property type="term" value="F:monooxygenase activity"/>
    <property type="evidence" value="ECO:0007669"/>
    <property type="project" value="UniProtKB-KW"/>
</dbReference>
<dbReference type="STRING" id="7165.Q5TX96"/>
<keyword evidence="13" id="KW-0472">Membrane</keyword>
<dbReference type="InterPro" id="IPR017972">
    <property type="entry name" value="Cyt_P450_CS"/>
</dbReference>
<evidence type="ECO:0000256" key="9">
    <source>
        <dbReference type="ARBA" id="ARBA00022848"/>
    </source>
</evidence>
<dbReference type="PhylomeDB" id="Q5TX96"/>
<organism evidence="16">
    <name type="scientific">Anopheles gambiae</name>
    <name type="common">African malaria mosquito</name>
    <dbReference type="NCBI Taxonomy" id="7165"/>
    <lineage>
        <taxon>Eukaryota</taxon>
        <taxon>Metazoa</taxon>
        <taxon>Ecdysozoa</taxon>
        <taxon>Arthropoda</taxon>
        <taxon>Hexapoda</taxon>
        <taxon>Insecta</taxon>
        <taxon>Pterygota</taxon>
        <taxon>Neoptera</taxon>
        <taxon>Endopterygota</taxon>
        <taxon>Diptera</taxon>
        <taxon>Nematocera</taxon>
        <taxon>Culicoidea</taxon>
        <taxon>Culicidae</taxon>
        <taxon>Anophelinae</taxon>
        <taxon>Anopheles</taxon>
    </lineage>
</organism>
<evidence type="ECO:0000256" key="15">
    <source>
        <dbReference type="RuleBase" id="RU000461"/>
    </source>
</evidence>
<evidence type="ECO:0000256" key="11">
    <source>
        <dbReference type="ARBA" id="ARBA00023004"/>
    </source>
</evidence>
<keyword evidence="7 14" id="KW-0479">Metal-binding</keyword>
<dbReference type="AlphaFoldDB" id="Q5TX96"/>
<dbReference type="InterPro" id="IPR050196">
    <property type="entry name" value="Cytochrome_P450_Monoox"/>
</dbReference>
<evidence type="ECO:0000256" key="8">
    <source>
        <dbReference type="ARBA" id="ARBA00022824"/>
    </source>
</evidence>
<dbReference type="PaxDb" id="7165-AGAP002197-PA"/>
<dbReference type="PROSITE" id="PS00086">
    <property type="entry name" value="CYTOCHROME_P450"/>
    <property type="match status" value="1"/>
</dbReference>
<dbReference type="OMA" id="VERYIEC"/>
<dbReference type="InterPro" id="IPR002401">
    <property type="entry name" value="Cyt_P450_E_grp-I"/>
</dbReference>
<evidence type="ECO:0000313" key="16">
    <source>
        <dbReference type="EMBL" id="EAL42026.4"/>
    </source>
</evidence>
<evidence type="ECO:0000256" key="2">
    <source>
        <dbReference type="ARBA" id="ARBA00003690"/>
    </source>
</evidence>
<dbReference type="GO" id="GO:0005506">
    <property type="term" value="F:iron ion binding"/>
    <property type="evidence" value="ECO:0007669"/>
    <property type="project" value="InterPro"/>
</dbReference>
<comment type="similarity">
    <text evidence="5 15">Belongs to the cytochrome P450 family.</text>
</comment>
<evidence type="ECO:0000256" key="1">
    <source>
        <dbReference type="ARBA" id="ARBA00001971"/>
    </source>
</evidence>
<dbReference type="VEuPathDB" id="VectorBase:AGAP002197"/>
<keyword evidence="8" id="KW-0256">Endoplasmic reticulum</keyword>
<dbReference type="GO" id="GO:0016705">
    <property type="term" value="F:oxidoreductase activity, acting on paired donors, with incorporation or reduction of molecular oxygen"/>
    <property type="evidence" value="ECO:0007669"/>
    <property type="project" value="InterPro"/>
</dbReference>
<evidence type="ECO:0000256" key="7">
    <source>
        <dbReference type="ARBA" id="ARBA00022723"/>
    </source>
</evidence>
<dbReference type="Gene3D" id="1.10.630.10">
    <property type="entry name" value="Cytochrome P450"/>
    <property type="match status" value="1"/>
</dbReference>
<dbReference type="eggNOG" id="KOG0157">
    <property type="taxonomic scope" value="Eukaryota"/>
</dbReference>
<keyword evidence="11 14" id="KW-0408">Iron</keyword>
<evidence type="ECO:0000256" key="3">
    <source>
        <dbReference type="ARBA" id="ARBA00004174"/>
    </source>
</evidence>
<keyword evidence="12 15" id="KW-0503">Monooxygenase</keyword>
<proteinExistence type="inferred from homology"/>
<dbReference type="PANTHER" id="PTHR24291:SF189">
    <property type="entry name" value="CYTOCHROME P450 4C3-RELATED"/>
    <property type="match status" value="1"/>
</dbReference>
<dbReference type="InterPro" id="IPR001128">
    <property type="entry name" value="Cyt_P450"/>
</dbReference>
<dbReference type="PRINTS" id="PR00385">
    <property type="entry name" value="P450"/>
</dbReference>